<dbReference type="GO" id="GO:0005524">
    <property type="term" value="F:ATP binding"/>
    <property type="evidence" value="ECO:0007669"/>
    <property type="project" value="InterPro"/>
</dbReference>
<keyword evidence="4" id="KW-0472">Membrane</keyword>
<evidence type="ECO:0000256" key="4">
    <source>
        <dbReference type="SAM" id="Phobius"/>
    </source>
</evidence>
<evidence type="ECO:0000313" key="6">
    <source>
        <dbReference type="EMBL" id="AAF78372.1"/>
    </source>
</evidence>
<dbReference type="GO" id="GO:0005737">
    <property type="term" value="C:cytoplasm"/>
    <property type="evidence" value="ECO:0007669"/>
    <property type="project" value="UniProtKB-SubCell"/>
</dbReference>
<dbReference type="Gene3D" id="3.30.930.10">
    <property type="entry name" value="Bira Bifunctional Protein, Domain 2"/>
    <property type="match status" value="1"/>
</dbReference>
<keyword evidence="4" id="KW-1133">Transmembrane helix</keyword>
<dbReference type="Pfam" id="PF03129">
    <property type="entry name" value="HGTP_anticodon"/>
    <property type="match status" value="1"/>
</dbReference>
<dbReference type="InterPro" id="IPR045864">
    <property type="entry name" value="aa-tRNA-synth_II/BPL/LPL"/>
</dbReference>
<dbReference type="PANTHER" id="PTHR11451">
    <property type="entry name" value="THREONINE-TRNA LIGASE"/>
    <property type="match status" value="1"/>
</dbReference>
<sequence length="270" mass="31277">MSFKRCTRVFKRFSKNLQEDPLKSIKIFVTKKNLVGIFFLAGKKFGGNIFLAEKKIFGAKKSAGKIILAPKIGGKNKFWRQKIGGKNSVSNYMFLLDEGLAPKLFFFFFFLFPAFLLAVYLVDFHLRDRFKLEYSAENETMIERSVLIHRAVLSSVERLFAILLEQYKGKFPFWLSPRQAIVCSVSEDYRSYADKVRDQIHEAGYYVDVDTTDRNVSDKVQEAQVAHYNYILVVGDEEARTGQVTVWLRDEMMSIETLSDEFKLKTANFL</sequence>
<dbReference type="InterPro" id="IPR002320">
    <property type="entry name" value="Thr-tRNA-ligase_IIa"/>
</dbReference>
<dbReference type="SUPFAM" id="SSF55681">
    <property type="entry name" value="Class II aaRS and biotin synthetases"/>
    <property type="match status" value="1"/>
</dbReference>
<keyword evidence="4" id="KW-0812">Transmembrane</keyword>
<proteinExistence type="predicted"/>
<reference key="1">
    <citation type="journal article" date="2000" name="Nature">
        <title>Sequence and analysis of chromosome 1 of the plant Arabidopsis thaliana.</title>
        <authorList>
            <person name="Theologis A."/>
            <person name="Ecker J.R."/>
            <person name="Palm C.J."/>
            <person name="Federspiel N.A."/>
            <person name="Kaul S."/>
            <person name="White O."/>
            <person name="Alonso J."/>
            <person name="Altafi H."/>
            <person name="Araujo R."/>
            <person name="Bowman C.L."/>
            <person name="Brooks S.Y."/>
            <person name="Buehler E."/>
            <person name="Chan A."/>
            <person name="Chao Q."/>
            <person name="Chen H."/>
            <person name="Cheuk R.F."/>
            <person name="Chin C.W."/>
            <person name="Chung M.K."/>
            <person name="Conn L."/>
            <person name="Conway A.B."/>
            <person name="Conway A.R."/>
            <person name="Creasy T.H."/>
            <person name="Dewar K."/>
            <person name="Dunn P."/>
            <person name="Etgu P."/>
            <person name="Feldblyum T.V."/>
            <person name="Feng J."/>
            <person name="Fong B."/>
            <person name="Fujii C.Y."/>
            <person name="Gill J.E."/>
            <person name="Goldsmith A.D."/>
            <person name="Haas B."/>
            <person name="Hansen N.F."/>
            <person name="Hughes B."/>
            <person name="Huizar L."/>
            <person name="Hunter J.L."/>
            <person name="Jenkins J."/>
            <person name="Johnson-Hopson C."/>
            <person name="Khan S."/>
            <person name="Khaykin E."/>
            <person name="Kim C.J."/>
            <person name="Koo H.L."/>
            <person name="Kremenetskaia I."/>
            <person name="Kurtz D.B."/>
            <person name="Kwan A."/>
            <person name="Lam B."/>
            <person name="Langin-Hooper S."/>
            <person name="Lee A."/>
            <person name="Lee J.M."/>
            <person name="Lenz C.A."/>
            <person name="Li J.H."/>
            <person name="Li Y."/>
            <person name="Lin X."/>
            <person name="Liu S.X."/>
            <person name="Liu Z.A."/>
            <person name="Luros J.S."/>
            <person name="Maiti R."/>
            <person name="Marziali A."/>
            <person name="Militscher J."/>
            <person name="Miranda M."/>
            <person name="Nguyen M."/>
            <person name="Nierman W.C."/>
            <person name="Osborne B.I."/>
            <person name="Pai G."/>
            <person name="Peterson J."/>
            <person name="Pham P.K."/>
            <person name="Rizzo M."/>
            <person name="Rooney T."/>
            <person name="Rowley D."/>
            <person name="Sakano H."/>
            <person name="Salzberg S.L."/>
            <person name="Schwartz J.R."/>
            <person name="Shinn P."/>
            <person name="Southwick A.M."/>
            <person name="Sun H."/>
            <person name="Tallon L.J."/>
            <person name="Tambunga G."/>
            <person name="Toriumi M.J."/>
            <person name="Town C.D."/>
            <person name="Utterback T."/>
            <person name="Van Aken S."/>
            <person name="Vaysberg M."/>
            <person name="Vysotskaia V.S."/>
            <person name="Walker M."/>
            <person name="Wu D."/>
            <person name="Yu G."/>
            <person name="Fraser C.M."/>
            <person name="Venter J.C."/>
            <person name="Davis R.W."/>
        </authorList>
    </citation>
    <scope>NUCLEOTIDE SEQUENCE [LARGE SCALE GENOMIC DNA]</scope>
    <source>
        <strain>cv. Columbia</strain>
    </source>
</reference>
<evidence type="ECO:0000256" key="1">
    <source>
        <dbReference type="ARBA" id="ARBA00004496"/>
    </source>
</evidence>
<dbReference type="FunFam" id="3.40.50.800:FF:000019">
    <property type="entry name" value="Threonine--tRNA ligase mitochondrial 1"/>
    <property type="match status" value="1"/>
</dbReference>
<dbReference type="ExpressionAtlas" id="Q9LM35">
    <property type="expression patterns" value="baseline and differential"/>
</dbReference>
<dbReference type="InterPro" id="IPR004154">
    <property type="entry name" value="Anticodon-bd"/>
</dbReference>
<dbReference type="InterPro" id="IPR036621">
    <property type="entry name" value="Anticodon-bd_dom_sf"/>
</dbReference>
<dbReference type="PRINTS" id="PR01047">
    <property type="entry name" value="TRNASYNTHTHR"/>
</dbReference>
<reference evidence="6" key="2">
    <citation type="submission" date="2000-06" db="EMBL/GenBank/DDBJ databases">
        <title>Genomic sequence for Arabidopsis thaliana BAC T10O22 from chromosome I.</title>
        <authorList>
            <person name="Shinn P."/>
            <person name="Brooks S."/>
            <person name="Buehler E."/>
            <person name="Chao Q."/>
            <person name="Johnson-Hopson C."/>
            <person name="Khan S."/>
            <person name="Kim C."/>
            <person name="Altafi H."/>
            <person name="Bei Q."/>
            <person name="Chin C."/>
            <person name="Chiou J."/>
            <person name="Choi E."/>
            <person name="Conn L."/>
            <person name="Conway A."/>
            <person name="Gonzales A."/>
            <person name="Hansen N."/>
            <person name="Howing B."/>
            <person name="Koo T."/>
            <person name="Lam B."/>
            <person name="Lee J."/>
            <person name="Lenz C."/>
            <person name="Li J."/>
            <person name="Liu A."/>
            <person name="Liu K."/>
            <person name="Liu S."/>
            <person name="Mukharsky N."/>
            <person name="Nguyen M."/>
            <person name="Palm C."/>
            <person name="Pham P."/>
            <person name="Sakano H."/>
            <person name="Schwartz J."/>
            <person name="Southwick A."/>
            <person name="Thaveri A."/>
            <person name="Toriumi M."/>
            <person name="Vaysberg M."/>
            <person name="Yu G."/>
            <person name="Federspiel N.A."/>
            <person name="Theologis A."/>
            <person name="Ecker J.R."/>
        </authorList>
    </citation>
    <scope>NUCLEOTIDE SEQUENCE</scope>
</reference>
<dbReference type="EMBL" id="AC069551">
    <property type="protein sequence ID" value="AAF78372.1"/>
    <property type="molecule type" value="Genomic_DNA"/>
</dbReference>
<evidence type="ECO:0000256" key="2">
    <source>
        <dbReference type="ARBA" id="ARBA00022490"/>
    </source>
</evidence>
<dbReference type="TAIR" id="AT1G18130"/>
<reference evidence="6" key="3">
    <citation type="submission" date="2000-06" db="EMBL/GenBank/DDBJ databases">
        <authorList>
            <person name="Shinn P."/>
            <person name="Brooks S."/>
            <person name="Buehler E."/>
            <person name="Chao Q."/>
            <person name="Cheuk R."/>
            <person name="Johnson-Hopson C."/>
            <person name="Khan S."/>
            <person name="Kim C."/>
            <person name="Altafi H."/>
            <person name="Bei B."/>
            <person name="Chin C."/>
            <person name="Chiou J."/>
            <person name="Choi E."/>
            <person name="Conn L."/>
            <person name="Conway A."/>
            <person name="Gonzalez A."/>
            <person name="Hansen N."/>
            <person name="Howing B."/>
            <person name="Koo T."/>
            <person name="Lam B."/>
            <person name="Lee J."/>
            <person name="Lenz C."/>
            <person name="Li J."/>
            <person name="Liu A."/>
            <person name="Liu J."/>
            <person name="Liu S."/>
            <person name="Mukharsky N."/>
            <person name="Nguyen M."/>
            <person name="Palm C."/>
            <person name="Pham P."/>
            <person name="Sakano H."/>
            <person name="Schwartz J."/>
            <person name="Southwick A."/>
            <person name="Thaveri A."/>
            <person name="Toriumi M."/>
            <person name="Vaysberg M."/>
            <person name="Yu G."/>
            <person name="Davis R."/>
            <person name="Federspiel N."/>
            <person name="Theologis A."/>
            <person name="Ecker J."/>
        </authorList>
    </citation>
    <scope>NUCLEOTIDE SEQUENCE</scope>
</reference>
<protein>
    <submittedName>
        <fullName evidence="6">T10O22.10</fullName>
    </submittedName>
</protein>
<comment type="subcellular location">
    <subcellularLocation>
        <location evidence="1">Cytoplasm</location>
    </subcellularLocation>
</comment>
<dbReference type="Gene3D" id="3.40.50.800">
    <property type="entry name" value="Anticodon-binding domain"/>
    <property type="match status" value="1"/>
</dbReference>
<name>Q9LM35_ARATH</name>
<dbReference type="GO" id="GO:0004829">
    <property type="term" value="F:threonine-tRNA ligase activity"/>
    <property type="evidence" value="ECO:0007669"/>
    <property type="project" value="InterPro"/>
</dbReference>
<dbReference type="PANTHER" id="PTHR11451:SF46">
    <property type="entry name" value="THREONINE--TRNA LIGASE"/>
    <property type="match status" value="1"/>
</dbReference>
<dbReference type="PhylomeDB" id="Q9LM35"/>
<dbReference type="AlphaFoldDB" id="Q9LM35"/>
<feature type="transmembrane region" description="Helical" evidence="4">
    <location>
        <begin position="104"/>
        <end position="122"/>
    </location>
</feature>
<feature type="domain" description="Anticodon-binding" evidence="5">
    <location>
        <begin position="179"/>
        <end position="256"/>
    </location>
</feature>
<keyword evidence="2" id="KW-0963">Cytoplasm</keyword>
<accession>Q9LM35</accession>
<evidence type="ECO:0000256" key="3">
    <source>
        <dbReference type="ARBA" id="ARBA00022917"/>
    </source>
</evidence>
<dbReference type="GO" id="GO:0006435">
    <property type="term" value="P:threonyl-tRNA aminoacylation"/>
    <property type="evidence" value="ECO:0007669"/>
    <property type="project" value="InterPro"/>
</dbReference>
<keyword evidence="3" id="KW-0648">Protein biosynthesis</keyword>
<evidence type="ECO:0000259" key="5">
    <source>
        <dbReference type="Pfam" id="PF03129"/>
    </source>
</evidence>
<dbReference type="SUPFAM" id="SSF52954">
    <property type="entry name" value="Class II aaRS ABD-related"/>
    <property type="match status" value="1"/>
</dbReference>
<organism evidence="6">
    <name type="scientific">Arabidopsis thaliana</name>
    <name type="common">Mouse-ear cress</name>
    <dbReference type="NCBI Taxonomy" id="3702"/>
    <lineage>
        <taxon>Eukaryota</taxon>
        <taxon>Viridiplantae</taxon>
        <taxon>Streptophyta</taxon>
        <taxon>Embryophyta</taxon>
        <taxon>Tracheophyta</taxon>
        <taxon>Spermatophyta</taxon>
        <taxon>Magnoliopsida</taxon>
        <taxon>eudicotyledons</taxon>
        <taxon>Gunneridae</taxon>
        <taxon>Pentapetalae</taxon>
        <taxon>rosids</taxon>
        <taxon>malvids</taxon>
        <taxon>Brassicales</taxon>
        <taxon>Brassicaceae</taxon>
        <taxon>Camelineae</taxon>
        <taxon>Arabidopsis</taxon>
    </lineage>
</organism>